<dbReference type="SMART" id="SM00020">
    <property type="entry name" value="Tryp_SPc"/>
    <property type="match status" value="1"/>
</dbReference>
<evidence type="ECO:0000313" key="8">
    <source>
        <dbReference type="EMBL" id="CAI6362744.1"/>
    </source>
</evidence>
<evidence type="ECO:0000256" key="4">
    <source>
        <dbReference type="ARBA" id="ARBA00022825"/>
    </source>
</evidence>
<keyword evidence="6" id="KW-0732">Signal</keyword>
<evidence type="ECO:0000256" key="2">
    <source>
        <dbReference type="ARBA" id="ARBA00022670"/>
    </source>
</evidence>
<dbReference type="InterPro" id="IPR001314">
    <property type="entry name" value="Peptidase_S1A"/>
</dbReference>
<accession>A0AAV0X322</accession>
<dbReference type="Proteomes" id="UP001160148">
    <property type="component" value="Unassembled WGS sequence"/>
</dbReference>
<dbReference type="InterPro" id="IPR001254">
    <property type="entry name" value="Trypsin_dom"/>
</dbReference>
<evidence type="ECO:0000256" key="1">
    <source>
        <dbReference type="ARBA" id="ARBA00007664"/>
    </source>
</evidence>
<dbReference type="EMBL" id="CARXXK010000003">
    <property type="protein sequence ID" value="CAI6362744.1"/>
    <property type="molecule type" value="Genomic_DNA"/>
</dbReference>
<evidence type="ECO:0000256" key="3">
    <source>
        <dbReference type="ARBA" id="ARBA00022801"/>
    </source>
</evidence>
<feature type="chain" id="PRO_5043314635" description="Peptidase S1 domain-containing protein" evidence="6">
    <location>
        <begin position="21"/>
        <end position="232"/>
    </location>
</feature>
<dbReference type="Pfam" id="PF00089">
    <property type="entry name" value="Trypsin"/>
    <property type="match status" value="1"/>
</dbReference>
<evidence type="ECO:0000256" key="5">
    <source>
        <dbReference type="ARBA" id="ARBA00023157"/>
    </source>
</evidence>
<protein>
    <recommendedName>
        <fullName evidence="7">Peptidase S1 domain-containing protein</fullName>
    </recommendedName>
</protein>
<dbReference type="PANTHER" id="PTHR24276:SF98">
    <property type="entry name" value="FI18310P1-RELATED"/>
    <property type="match status" value="1"/>
</dbReference>
<keyword evidence="3" id="KW-0378">Hydrolase</keyword>
<dbReference type="PROSITE" id="PS00134">
    <property type="entry name" value="TRYPSIN_HIS"/>
    <property type="match status" value="1"/>
</dbReference>
<dbReference type="PRINTS" id="PR00722">
    <property type="entry name" value="CHYMOTRYPSIN"/>
</dbReference>
<keyword evidence="2" id="KW-0645">Protease</keyword>
<feature type="domain" description="Peptidase S1" evidence="7">
    <location>
        <begin position="34"/>
        <end position="232"/>
    </location>
</feature>
<dbReference type="PANTHER" id="PTHR24276">
    <property type="entry name" value="POLYSERASE-RELATED"/>
    <property type="match status" value="1"/>
</dbReference>
<name>A0AAV0X322_9HEMI</name>
<dbReference type="InterPro" id="IPR043504">
    <property type="entry name" value="Peptidase_S1_PA_chymotrypsin"/>
</dbReference>
<keyword evidence="9" id="KW-1185">Reference proteome</keyword>
<reference evidence="8 9" key="1">
    <citation type="submission" date="2023-01" db="EMBL/GenBank/DDBJ databases">
        <authorList>
            <person name="Whitehead M."/>
        </authorList>
    </citation>
    <scope>NUCLEOTIDE SEQUENCE [LARGE SCALE GENOMIC DNA]</scope>
</reference>
<dbReference type="InterPro" id="IPR050430">
    <property type="entry name" value="Peptidase_S1"/>
</dbReference>
<organism evidence="8 9">
    <name type="scientific">Macrosiphum euphorbiae</name>
    <name type="common">potato aphid</name>
    <dbReference type="NCBI Taxonomy" id="13131"/>
    <lineage>
        <taxon>Eukaryota</taxon>
        <taxon>Metazoa</taxon>
        <taxon>Ecdysozoa</taxon>
        <taxon>Arthropoda</taxon>
        <taxon>Hexapoda</taxon>
        <taxon>Insecta</taxon>
        <taxon>Pterygota</taxon>
        <taxon>Neoptera</taxon>
        <taxon>Paraneoptera</taxon>
        <taxon>Hemiptera</taxon>
        <taxon>Sternorrhyncha</taxon>
        <taxon>Aphidomorpha</taxon>
        <taxon>Aphidoidea</taxon>
        <taxon>Aphididae</taxon>
        <taxon>Macrosiphini</taxon>
        <taxon>Macrosiphum</taxon>
    </lineage>
</organism>
<dbReference type="SUPFAM" id="SSF50494">
    <property type="entry name" value="Trypsin-like serine proteases"/>
    <property type="match status" value="1"/>
</dbReference>
<feature type="signal peptide" evidence="6">
    <location>
        <begin position="1"/>
        <end position="20"/>
    </location>
</feature>
<dbReference type="PROSITE" id="PS50240">
    <property type="entry name" value="TRYPSIN_DOM"/>
    <property type="match status" value="1"/>
</dbReference>
<dbReference type="InterPro" id="IPR018114">
    <property type="entry name" value="TRYPSIN_HIS"/>
</dbReference>
<comment type="caution">
    <text evidence="8">The sequence shown here is derived from an EMBL/GenBank/DDBJ whole genome shotgun (WGS) entry which is preliminary data.</text>
</comment>
<dbReference type="InterPro" id="IPR009003">
    <property type="entry name" value="Peptidase_S1_PA"/>
</dbReference>
<dbReference type="GO" id="GO:0006508">
    <property type="term" value="P:proteolysis"/>
    <property type="evidence" value="ECO:0007669"/>
    <property type="project" value="UniProtKB-KW"/>
</dbReference>
<dbReference type="AlphaFoldDB" id="A0AAV0X322"/>
<keyword evidence="5" id="KW-1015">Disulfide bond</keyword>
<dbReference type="Gene3D" id="2.40.10.10">
    <property type="entry name" value="Trypsin-like serine proteases"/>
    <property type="match status" value="1"/>
</dbReference>
<evidence type="ECO:0000259" key="7">
    <source>
        <dbReference type="PROSITE" id="PS50240"/>
    </source>
</evidence>
<dbReference type="GO" id="GO:0004252">
    <property type="term" value="F:serine-type endopeptidase activity"/>
    <property type="evidence" value="ECO:0007669"/>
    <property type="project" value="InterPro"/>
</dbReference>
<evidence type="ECO:0000313" key="9">
    <source>
        <dbReference type="Proteomes" id="UP001160148"/>
    </source>
</evidence>
<comment type="similarity">
    <text evidence="1">Belongs to the peptidase S1 family.</text>
</comment>
<sequence length="232" mass="26200">MIQIIILILLLNCFFTTVVTFEENKLTYENKGLIANGEIYDVEKYPFVVCLVIRVVRKNKKGKAVCTGSLISPLFVLTAAHCIVGVRRYDINVYSAESHQRVQRIYRHHMFNPKKFSADIGMLKLRKPFKNVDRYISLSGHPDEFSNGKTLNCVVIGFGMTENKTIPILKGYMTNSNVTYGPTACKLFNTSSIMDTWNEYLCSKPDIHMVCHGDSGGPMICNGIILLYVVNV</sequence>
<gene>
    <name evidence="8" type="ORF">MEUPH1_LOCUS17786</name>
</gene>
<keyword evidence="4" id="KW-0720">Serine protease</keyword>
<evidence type="ECO:0000256" key="6">
    <source>
        <dbReference type="SAM" id="SignalP"/>
    </source>
</evidence>
<proteinExistence type="inferred from homology"/>